<dbReference type="NCBIfam" id="TIGR02532">
    <property type="entry name" value="IV_pilin_GFxxxE"/>
    <property type="match status" value="1"/>
</dbReference>
<protein>
    <submittedName>
        <fullName evidence="2">Prepilin-type N-terminal cleavage/methylation domain-containing protein</fullName>
    </submittedName>
</protein>
<evidence type="ECO:0000313" key="2">
    <source>
        <dbReference type="EMBL" id="MDT0582126.1"/>
    </source>
</evidence>
<dbReference type="Pfam" id="PF07963">
    <property type="entry name" value="N_methyl"/>
    <property type="match status" value="1"/>
</dbReference>
<feature type="transmembrane region" description="Helical" evidence="1">
    <location>
        <begin position="21"/>
        <end position="43"/>
    </location>
</feature>
<proteinExistence type="predicted"/>
<name>A0AAW8R1P7_9ALTE</name>
<dbReference type="InterPro" id="IPR045584">
    <property type="entry name" value="Pilin-like"/>
</dbReference>
<evidence type="ECO:0000313" key="3">
    <source>
        <dbReference type="Proteomes" id="UP001249020"/>
    </source>
</evidence>
<keyword evidence="1" id="KW-0812">Transmembrane</keyword>
<dbReference type="EMBL" id="JAVRIE010000002">
    <property type="protein sequence ID" value="MDT0582126.1"/>
    <property type="molecule type" value="Genomic_DNA"/>
</dbReference>
<dbReference type="Gene3D" id="3.30.700.10">
    <property type="entry name" value="Glycoprotein, Type 4 Pilin"/>
    <property type="match status" value="1"/>
</dbReference>
<accession>A0AAW8R1P7</accession>
<dbReference type="SUPFAM" id="SSF54523">
    <property type="entry name" value="Pili subunits"/>
    <property type="match status" value="1"/>
</dbReference>
<dbReference type="Proteomes" id="UP001249020">
    <property type="component" value="Unassembled WGS sequence"/>
</dbReference>
<sequence length="183" mass="19826">MQHIRRTSNTTKNPFQQGFTLIELIIVIVILGILTVVAVPRFLDLNEDGKIASLEGMKSAMLSASNLVYSKAVLQGLEKIPFNATPAPYVDLDGDGVGDINTHYGIPSRSRGDGIVKAMDSSVSEEWTWSTFYNGAFVITTADIGGRKGQYINNTAVTPTNCYVRYDQTSTGIPDITLITSGC</sequence>
<organism evidence="2 3">
    <name type="scientific">Brumicola blandensis</name>
    <dbReference type="NCBI Taxonomy" id="3075611"/>
    <lineage>
        <taxon>Bacteria</taxon>
        <taxon>Pseudomonadati</taxon>
        <taxon>Pseudomonadota</taxon>
        <taxon>Gammaproteobacteria</taxon>
        <taxon>Alteromonadales</taxon>
        <taxon>Alteromonadaceae</taxon>
        <taxon>Brumicola</taxon>
    </lineage>
</organism>
<keyword evidence="1" id="KW-1133">Transmembrane helix</keyword>
<dbReference type="PROSITE" id="PS00409">
    <property type="entry name" value="PROKAR_NTER_METHYL"/>
    <property type="match status" value="1"/>
</dbReference>
<evidence type="ECO:0000256" key="1">
    <source>
        <dbReference type="SAM" id="Phobius"/>
    </source>
</evidence>
<gene>
    <name evidence="2" type="ORF">RM544_06230</name>
</gene>
<keyword evidence="1" id="KW-0472">Membrane</keyword>
<dbReference type="AlphaFoldDB" id="A0AAW8R1P7"/>
<comment type="caution">
    <text evidence="2">The sequence shown here is derived from an EMBL/GenBank/DDBJ whole genome shotgun (WGS) entry which is preliminary data.</text>
</comment>
<dbReference type="InterPro" id="IPR012902">
    <property type="entry name" value="N_methyl_site"/>
</dbReference>
<dbReference type="RefSeq" id="WP_311360908.1">
    <property type="nucleotide sequence ID" value="NZ_JAVRIE010000002.1"/>
</dbReference>
<reference evidence="2 3" key="1">
    <citation type="submission" date="2023-09" db="EMBL/GenBank/DDBJ databases">
        <authorList>
            <person name="Rey-Velasco X."/>
        </authorList>
    </citation>
    <scope>NUCLEOTIDE SEQUENCE [LARGE SCALE GENOMIC DNA]</scope>
    <source>
        <strain evidence="2 3">W409</strain>
    </source>
</reference>
<keyword evidence="3" id="KW-1185">Reference proteome</keyword>